<evidence type="ECO:0000259" key="1">
    <source>
        <dbReference type="PROSITE" id="PS50181"/>
    </source>
</evidence>
<sequence length="312" mass="35840">LEMAPFLKNKSNESIKSPHGVGGKRDGTYFPFLDLPNELISKVLPYLEMRDRLRLRVNKRLKGIESKSTYFFKKLTVGWDPNSSAPHTNPSSSSSKNVLFIDGRVYSSGCMRRISESASIECMEINLSGSDEFHREVCNFIKTIDGTTLDLRIQNDEFEKEIIGDAFFLDLATRFKEVTIDRSINVTAEALHQVYKNLIDGSSKLRKFHTRIISKDEGATFFRRIGIAFRNDEFFSKRNIEAFGKFYGPKMVEFTIFEGPLEISCSNFRLDFNGKFEIKLHDSNATLEEAKKFARGYKIKFVSSRQVTVHRM</sequence>
<dbReference type="AlphaFoldDB" id="A0AAN4Z3H4"/>
<protein>
    <recommendedName>
        <fullName evidence="1">F-box domain-containing protein</fullName>
    </recommendedName>
</protein>
<dbReference type="PROSITE" id="PS50181">
    <property type="entry name" value="FBOX"/>
    <property type="match status" value="1"/>
</dbReference>
<evidence type="ECO:0000313" key="2">
    <source>
        <dbReference type="EMBL" id="GMR31258.1"/>
    </source>
</evidence>
<gene>
    <name evidence="2" type="ORF">PMAYCL1PPCAC_01453</name>
</gene>
<organism evidence="2 3">
    <name type="scientific">Pristionchus mayeri</name>
    <dbReference type="NCBI Taxonomy" id="1317129"/>
    <lineage>
        <taxon>Eukaryota</taxon>
        <taxon>Metazoa</taxon>
        <taxon>Ecdysozoa</taxon>
        <taxon>Nematoda</taxon>
        <taxon>Chromadorea</taxon>
        <taxon>Rhabditida</taxon>
        <taxon>Rhabditina</taxon>
        <taxon>Diplogasteromorpha</taxon>
        <taxon>Diplogasteroidea</taxon>
        <taxon>Neodiplogasteridae</taxon>
        <taxon>Pristionchus</taxon>
    </lineage>
</organism>
<feature type="non-terminal residue" evidence="2">
    <location>
        <position position="1"/>
    </location>
</feature>
<accession>A0AAN4Z3H4</accession>
<comment type="caution">
    <text evidence="2">The sequence shown here is derived from an EMBL/GenBank/DDBJ whole genome shotgun (WGS) entry which is preliminary data.</text>
</comment>
<reference evidence="3" key="1">
    <citation type="submission" date="2022-10" db="EMBL/GenBank/DDBJ databases">
        <title>Genome assembly of Pristionchus species.</title>
        <authorList>
            <person name="Yoshida K."/>
            <person name="Sommer R.J."/>
        </authorList>
    </citation>
    <scope>NUCLEOTIDE SEQUENCE [LARGE SCALE GENOMIC DNA]</scope>
    <source>
        <strain evidence="3">RS5460</strain>
    </source>
</reference>
<name>A0AAN4Z3H4_9BILA</name>
<dbReference type="InterPro" id="IPR001810">
    <property type="entry name" value="F-box_dom"/>
</dbReference>
<feature type="domain" description="F-box" evidence="1">
    <location>
        <begin position="29"/>
        <end position="75"/>
    </location>
</feature>
<proteinExistence type="predicted"/>
<dbReference type="EMBL" id="BTRK01000001">
    <property type="protein sequence ID" value="GMR31258.1"/>
    <property type="molecule type" value="Genomic_DNA"/>
</dbReference>
<dbReference type="CDD" id="cd09917">
    <property type="entry name" value="F-box_SF"/>
    <property type="match status" value="1"/>
</dbReference>
<dbReference type="Proteomes" id="UP001328107">
    <property type="component" value="Unassembled WGS sequence"/>
</dbReference>
<evidence type="ECO:0000313" key="3">
    <source>
        <dbReference type="Proteomes" id="UP001328107"/>
    </source>
</evidence>
<keyword evidence="3" id="KW-1185">Reference proteome</keyword>